<feature type="domain" description="4Fe-4S ferredoxin-type" evidence="2">
    <location>
        <begin position="108"/>
        <end position="126"/>
    </location>
</feature>
<keyword evidence="1" id="KW-0472">Membrane</keyword>
<sequence>MGVALVVGIVASTFFFGRYWCSHLCPVGGAMEVGGRLVPRQLQIDYKHIPASSIRYGYLLVYLVAPAIGIGSLCCNYCNFAAIPRLFGAAFSEADMAYFLRGAGLVNLGLVAVLGVFAVGGRGYCSIS</sequence>
<dbReference type="InterPro" id="IPR017896">
    <property type="entry name" value="4Fe4S_Fe-S-bd"/>
</dbReference>
<gene>
    <name evidence="3" type="ORF">MBAV_001286</name>
</gene>
<dbReference type="Pfam" id="PF12801">
    <property type="entry name" value="Fer4_5"/>
    <property type="match status" value="2"/>
</dbReference>
<feature type="transmembrane region" description="Helical" evidence="1">
    <location>
        <begin position="103"/>
        <end position="125"/>
    </location>
</feature>
<name>A0A0F3GXD5_9BACT</name>
<organism evidence="3 4">
    <name type="scientific">Candidatus Magnetobacterium bavaricum</name>
    <dbReference type="NCBI Taxonomy" id="29290"/>
    <lineage>
        <taxon>Bacteria</taxon>
        <taxon>Pseudomonadati</taxon>
        <taxon>Nitrospirota</taxon>
        <taxon>Thermodesulfovibrionia</taxon>
        <taxon>Thermodesulfovibrionales</taxon>
        <taxon>Candidatus Magnetobacteriaceae</taxon>
        <taxon>Candidatus Magnetobacterium</taxon>
    </lineage>
</organism>
<dbReference type="AlphaFoldDB" id="A0A0F3GXD5"/>
<evidence type="ECO:0000256" key="1">
    <source>
        <dbReference type="SAM" id="Phobius"/>
    </source>
</evidence>
<keyword evidence="1" id="KW-1133">Transmembrane helix</keyword>
<comment type="caution">
    <text evidence="3">The sequence shown here is derived from an EMBL/GenBank/DDBJ whole genome shotgun (WGS) entry which is preliminary data.</text>
</comment>
<dbReference type="EMBL" id="LACI01000560">
    <property type="protein sequence ID" value="KJU86522.1"/>
    <property type="molecule type" value="Genomic_DNA"/>
</dbReference>
<feature type="non-terminal residue" evidence="3">
    <location>
        <position position="128"/>
    </location>
</feature>
<feature type="transmembrane region" description="Helical" evidence="1">
    <location>
        <begin position="56"/>
        <end position="83"/>
    </location>
</feature>
<evidence type="ECO:0000313" key="3">
    <source>
        <dbReference type="EMBL" id="KJU86522.1"/>
    </source>
</evidence>
<keyword evidence="1" id="KW-0812">Transmembrane</keyword>
<evidence type="ECO:0000313" key="4">
    <source>
        <dbReference type="Proteomes" id="UP000033423"/>
    </source>
</evidence>
<accession>A0A0F3GXD5</accession>
<reference evidence="3 4" key="1">
    <citation type="submission" date="2015-02" db="EMBL/GenBank/DDBJ databases">
        <title>Single-cell genomics of uncultivated deep-branching MTB reveals a conserved set of magnetosome genes.</title>
        <authorList>
            <person name="Kolinko S."/>
            <person name="Richter M."/>
            <person name="Glockner F.O."/>
            <person name="Brachmann A."/>
            <person name="Schuler D."/>
        </authorList>
    </citation>
    <scope>NUCLEOTIDE SEQUENCE [LARGE SCALE GENOMIC DNA]</scope>
    <source>
        <strain evidence="3">TM-1</strain>
    </source>
</reference>
<dbReference type="Proteomes" id="UP000033423">
    <property type="component" value="Unassembled WGS sequence"/>
</dbReference>
<proteinExistence type="predicted"/>
<keyword evidence="4" id="KW-1185">Reference proteome</keyword>
<feature type="domain" description="4Fe-4S ferredoxin-type" evidence="2">
    <location>
        <begin position="2"/>
        <end position="42"/>
    </location>
</feature>
<evidence type="ECO:0000259" key="2">
    <source>
        <dbReference type="Pfam" id="PF12801"/>
    </source>
</evidence>
<protein>
    <submittedName>
        <fullName evidence="3">Polyferredoxin</fullName>
    </submittedName>
</protein>